<comment type="caution">
    <text evidence="2">The sequence shown here is derived from an EMBL/GenBank/DDBJ whole genome shotgun (WGS) entry which is preliminary data.</text>
</comment>
<dbReference type="EMBL" id="JAICCF010000001">
    <property type="protein sequence ID" value="MBW8683380.1"/>
    <property type="molecule type" value="Genomic_DNA"/>
</dbReference>
<sequence>MMTFLRNLVIRLANHFSSRPDRQLIFDSLSQLLRQIQNGKKEKGLVLNYDYEKASIIIFSDQHKGGRDGSDDFMLAETTYLAALRHYYDNGFTLINLGDCEELWENTPSVVIEKNRASLLEEALFLQQQRYYRIFGNHDLEWNYQVPRDQYLKPLFGKELKVYEGLVLNMNYKNSIHSIFLAHGHQGDKHSDGNAFSKWFVAAIWTPVQRWLNIRLDTISDSFDLVDKHNIIMYEWSQQYKKTMLISGHTHKPVFASMDHIDRLTKELQKAVQLKDETRIETLKASLDKRKAEYVGKEFVKTMVSPSYYNTGCCCFSDGDISGIEISEGYIRLIKWELEGKNVSRRVLEEAQLEYVFDNL</sequence>
<gene>
    <name evidence="2" type="ORF">K1Y79_03455</name>
</gene>
<organism evidence="2 3">
    <name type="scientific">Chitinophaga rhizophila</name>
    <dbReference type="NCBI Taxonomy" id="2866212"/>
    <lineage>
        <taxon>Bacteria</taxon>
        <taxon>Pseudomonadati</taxon>
        <taxon>Bacteroidota</taxon>
        <taxon>Chitinophagia</taxon>
        <taxon>Chitinophagales</taxon>
        <taxon>Chitinophagaceae</taxon>
        <taxon>Chitinophaga</taxon>
    </lineage>
</organism>
<dbReference type="Gene3D" id="3.60.21.10">
    <property type="match status" value="1"/>
</dbReference>
<reference evidence="2 3" key="1">
    <citation type="submission" date="2021-08" db="EMBL/GenBank/DDBJ databases">
        <title>The genome sequence of Chitinophaga sp. B61.</title>
        <authorList>
            <person name="Zhang X."/>
        </authorList>
    </citation>
    <scope>NUCLEOTIDE SEQUENCE [LARGE SCALE GENOMIC DNA]</scope>
    <source>
        <strain evidence="2 3">B61</strain>
    </source>
</reference>
<evidence type="ECO:0000313" key="3">
    <source>
        <dbReference type="Proteomes" id="UP000812961"/>
    </source>
</evidence>
<proteinExistence type="predicted"/>
<dbReference type="SUPFAM" id="SSF56300">
    <property type="entry name" value="Metallo-dependent phosphatases"/>
    <property type="match status" value="1"/>
</dbReference>
<accession>A0ABS7G6V3</accession>
<dbReference type="InterPro" id="IPR029052">
    <property type="entry name" value="Metallo-depent_PP-like"/>
</dbReference>
<dbReference type="RefSeq" id="WP_220248601.1">
    <property type="nucleotide sequence ID" value="NZ_JAICCF010000001.1"/>
</dbReference>
<dbReference type="Proteomes" id="UP000812961">
    <property type="component" value="Unassembled WGS sequence"/>
</dbReference>
<evidence type="ECO:0000313" key="2">
    <source>
        <dbReference type="EMBL" id="MBW8683380.1"/>
    </source>
</evidence>
<dbReference type="Pfam" id="PF00149">
    <property type="entry name" value="Metallophos"/>
    <property type="match status" value="1"/>
</dbReference>
<feature type="domain" description="Calcineurin-like phosphoesterase" evidence="1">
    <location>
        <begin position="56"/>
        <end position="253"/>
    </location>
</feature>
<evidence type="ECO:0000259" key="1">
    <source>
        <dbReference type="Pfam" id="PF00149"/>
    </source>
</evidence>
<name>A0ABS7G6V3_9BACT</name>
<protein>
    <submittedName>
        <fullName evidence="2">Metallophosphoesterase</fullName>
    </submittedName>
</protein>
<keyword evidence="3" id="KW-1185">Reference proteome</keyword>
<dbReference type="InterPro" id="IPR004843">
    <property type="entry name" value="Calcineurin-like_PHP"/>
</dbReference>